<dbReference type="Pfam" id="PF25396">
    <property type="entry name" value="ZNFX1"/>
    <property type="match status" value="1"/>
</dbReference>
<evidence type="ECO:0000259" key="1">
    <source>
        <dbReference type="Pfam" id="PF25396"/>
    </source>
</evidence>
<gene>
    <name evidence="2" type="ORF">CCMP2556_LOCUS39189</name>
</gene>
<organism evidence="2 3">
    <name type="scientific">Durusdinium trenchii</name>
    <dbReference type="NCBI Taxonomy" id="1381693"/>
    <lineage>
        <taxon>Eukaryota</taxon>
        <taxon>Sar</taxon>
        <taxon>Alveolata</taxon>
        <taxon>Dinophyceae</taxon>
        <taxon>Suessiales</taxon>
        <taxon>Symbiodiniaceae</taxon>
        <taxon>Durusdinium</taxon>
    </lineage>
</organism>
<dbReference type="EMBL" id="CAXAMN010023684">
    <property type="protein sequence ID" value="CAK9079646.1"/>
    <property type="molecule type" value="Genomic_DNA"/>
</dbReference>
<feature type="domain" description="ZNFX1" evidence="1">
    <location>
        <begin position="184"/>
        <end position="285"/>
    </location>
</feature>
<accession>A0ABP0PUD9</accession>
<reference evidence="2 3" key="1">
    <citation type="submission" date="2024-02" db="EMBL/GenBank/DDBJ databases">
        <authorList>
            <person name="Chen Y."/>
            <person name="Shah S."/>
            <person name="Dougan E. K."/>
            <person name="Thang M."/>
            <person name="Chan C."/>
        </authorList>
    </citation>
    <scope>NUCLEOTIDE SEQUENCE [LARGE SCALE GENOMIC DNA]</scope>
</reference>
<protein>
    <recommendedName>
        <fullName evidence="1">ZNFX1 domain-containing protein</fullName>
    </recommendedName>
</protein>
<keyword evidence="3" id="KW-1185">Reference proteome</keyword>
<comment type="caution">
    <text evidence="2">The sequence shown here is derived from an EMBL/GenBank/DDBJ whole genome shotgun (WGS) entry which is preliminary data.</text>
</comment>
<dbReference type="InterPro" id="IPR057373">
    <property type="entry name" value="ZNFX1"/>
</dbReference>
<evidence type="ECO:0000313" key="3">
    <source>
        <dbReference type="Proteomes" id="UP001642484"/>
    </source>
</evidence>
<sequence length="291" mass="33021">MAVSLCATTSTTPPGADDAYTTSITTTAYPLPSNTYTTTTGMAHFTPSVPLPCHSTDGRTLPPASLYCASTAITIPHQLRATISWDPQQGVWQQQPFSAFPAVTSPDSKGHYQSQQLQHSPHQLLSPQPHRRIGHCAFEVQENMQTYEKCVDYIQTHFMLLREDYIEPLRSGIKLYMQGRHSPKDLHVYTGVKVVGVLSTWEGLVYRIELRQEEIRRVSWEKSKQLMYGSLLCFSDDDFSSLIWATVWRRDPALIASKAQLDIRLPFDPWDDRLSPGKMFCCIENVTIYFE</sequence>
<dbReference type="Proteomes" id="UP001642484">
    <property type="component" value="Unassembled WGS sequence"/>
</dbReference>
<proteinExistence type="predicted"/>
<feature type="non-terminal residue" evidence="2">
    <location>
        <position position="291"/>
    </location>
</feature>
<evidence type="ECO:0000313" key="2">
    <source>
        <dbReference type="EMBL" id="CAK9079646.1"/>
    </source>
</evidence>
<name>A0ABP0PUD9_9DINO</name>